<keyword evidence="4 6" id="KW-0964">Secreted</keyword>
<comment type="similarity">
    <text evidence="2 6">Belongs to the fungal hydrophobin family.</text>
</comment>
<comment type="subcellular location">
    <subcellularLocation>
        <location evidence="1 6">Secreted</location>
        <location evidence="1 6">Cell wall</location>
    </subcellularLocation>
</comment>
<dbReference type="AlphaFoldDB" id="A0A067PUD9"/>
<evidence type="ECO:0000256" key="3">
    <source>
        <dbReference type="ARBA" id="ARBA00022512"/>
    </source>
</evidence>
<feature type="non-terminal residue" evidence="7">
    <location>
        <position position="1"/>
    </location>
</feature>
<dbReference type="Pfam" id="PF01185">
    <property type="entry name" value="Hydrophobin"/>
    <property type="match status" value="1"/>
</dbReference>
<sequence>AASILKSLSVVVQDANVFVSFTCSPITVVGVGSGASCPTNPVCYTNNSYG</sequence>
<proteinExistence type="inferred from homology"/>
<evidence type="ECO:0000256" key="6">
    <source>
        <dbReference type="RuleBase" id="RU365009"/>
    </source>
</evidence>
<reference evidence="8" key="1">
    <citation type="journal article" date="2014" name="Proc. Natl. Acad. Sci. U.S.A.">
        <title>Extensive sampling of basidiomycete genomes demonstrates inadequacy of the white-rot/brown-rot paradigm for wood decay fungi.</title>
        <authorList>
            <person name="Riley R."/>
            <person name="Salamov A.A."/>
            <person name="Brown D.W."/>
            <person name="Nagy L.G."/>
            <person name="Floudas D."/>
            <person name="Held B.W."/>
            <person name="Levasseur A."/>
            <person name="Lombard V."/>
            <person name="Morin E."/>
            <person name="Otillar R."/>
            <person name="Lindquist E.A."/>
            <person name="Sun H."/>
            <person name="LaButti K.M."/>
            <person name="Schmutz J."/>
            <person name="Jabbour D."/>
            <person name="Luo H."/>
            <person name="Baker S.E."/>
            <person name="Pisabarro A.G."/>
            <person name="Walton J.D."/>
            <person name="Blanchette R.A."/>
            <person name="Henrissat B."/>
            <person name="Martin F."/>
            <person name="Cullen D."/>
            <person name="Hibbett D.S."/>
            <person name="Grigoriev I.V."/>
        </authorList>
    </citation>
    <scope>NUCLEOTIDE SEQUENCE [LARGE SCALE GENOMIC DNA]</scope>
    <source>
        <strain evidence="8">MUCL 33604</strain>
    </source>
</reference>
<dbReference type="InParanoid" id="A0A067PUD9"/>
<accession>A0A067PUD9</accession>
<dbReference type="GO" id="GO:0005199">
    <property type="term" value="F:structural constituent of cell wall"/>
    <property type="evidence" value="ECO:0007669"/>
    <property type="project" value="InterPro"/>
</dbReference>
<dbReference type="OrthoDB" id="4225815at2759"/>
<evidence type="ECO:0000256" key="1">
    <source>
        <dbReference type="ARBA" id="ARBA00004191"/>
    </source>
</evidence>
<evidence type="ECO:0000256" key="4">
    <source>
        <dbReference type="ARBA" id="ARBA00022525"/>
    </source>
</evidence>
<evidence type="ECO:0000313" key="8">
    <source>
        <dbReference type="Proteomes" id="UP000027265"/>
    </source>
</evidence>
<feature type="non-terminal residue" evidence="7">
    <location>
        <position position="50"/>
    </location>
</feature>
<evidence type="ECO:0000256" key="2">
    <source>
        <dbReference type="ARBA" id="ARBA00010446"/>
    </source>
</evidence>
<dbReference type="InterPro" id="IPR001338">
    <property type="entry name" value="Class_I_Hydrophobin"/>
</dbReference>
<keyword evidence="3 6" id="KW-0134">Cell wall</keyword>
<evidence type="ECO:0000313" key="7">
    <source>
        <dbReference type="EMBL" id="KDQ58418.1"/>
    </source>
</evidence>
<dbReference type="GO" id="GO:0009277">
    <property type="term" value="C:fungal-type cell wall"/>
    <property type="evidence" value="ECO:0007669"/>
    <property type="project" value="InterPro"/>
</dbReference>
<evidence type="ECO:0000256" key="5">
    <source>
        <dbReference type="ARBA" id="ARBA00023157"/>
    </source>
</evidence>
<dbReference type="HOGENOM" id="CLU_3129754_0_0_1"/>
<keyword evidence="5 6" id="KW-1015">Disulfide bond</keyword>
<protein>
    <recommendedName>
        <fullName evidence="6">Hydrophobin</fullName>
    </recommendedName>
</protein>
<organism evidence="7 8">
    <name type="scientific">Jaapia argillacea MUCL 33604</name>
    <dbReference type="NCBI Taxonomy" id="933084"/>
    <lineage>
        <taxon>Eukaryota</taxon>
        <taxon>Fungi</taxon>
        <taxon>Dikarya</taxon>
        <taxon>Basidiomycota</taxon>
        <taxon>Agaricomycotina</taxon>
        <taxon>Agaricomycetes</taxon>
        <taxon>Agaricomycetidae</taxon>
        <taxon>Jaapiales</taxon>
        <taxon>Jaapiaceae</taxon>
        <taxon>Jaapia</taxon>
    </lineage>
</organism>
<gene>
    <name evidence="7" type="ORF">JAAARDRAFT_96151</name>
</gene>
<keyword evidence="8" id="KW-1185">Reference proteome</keyword>
<name>A0A067PUD9_9AGAM</name>
<dbReference type="EMBL" id="KL197717">
    <property type="protein sequence ID" value="KDQ58418.1"/>
    <property type="molecule type" value="Genomic_DNA"/>
</dbReference>
<keyword evidence="6" id="KW-0732">Signal</keyword>
<dbReference type="CDD" id="cd23507">
    <property type="entry name" value="hydrophobin_I"/>
    <property type="match status" value="1"/>
</dbReference>
<dbReference type="Proteomes" id="UP000027265">
    <property type="component" value="Unassembled WGS sequence"/>
</dbReference>